<comment type="caution">
    <text evidence="5">The sequence shown here is derived from an EMBL/GenBank/DDBJ whole genome shotgun (WGS) entry which is preliminary data.</text>
</comment>
<dbReference type="Proteomes" id="UP000291949">
    <property type="component" value="Unassembled WGS sequence"/>
</dbReference>
<organism evidence="5 6">
    <name type="scientific">Staphylococcus capitis</name>
    <dbReference type="NCBI Taxonomy" id="29388"/>
    <lineage>
        <taxon>Bacteria</taxon>
        <taxon>Bacillati</taxon>
        <taxon>Bacillota</taxon>
        <taxon>Bacilli</taxon>
        <taxon>Bacillales</taxon>
        <taxon>Staphylococcaceae</taxon>
        <taxon>Staphylococcus</taxon>
    </lineage>
</organism>
<dbReference type="InterPro" id="IPR014777">
    <property type="entry name" value="4pyrrole_Mease_sub1"/>
</dbReference>
<dbReference type="GO" id="GO:0008168">
    <property type="term" value="F:methyltransferase activity"/>
    <property type="evidence" value="ECO:0007669"/>
    <property type="project" value="InterPro"/>
</dbReference>
<dbReference type="CDD" id="cd11723">
    <property type="entry name" value="YabN_N_like"/>
    <property type="match status" value="1"/>
</dbReference>
<dbReference type="Pfam" id="PF00590">
    <property type="entry name" value="TP_methylase"/>
    <property type="match status" value="1"/>
</dbReference>
<evidence type="ECO:0000313" key="7">
    <source>
        <dbReference type="Proteomes" id="UP000538955"/>
    </source>
</evidence>
<dbReference type="GO" id="GO:0046076">
    <property type="term" value="P:dTTP catabolic process"/>
    <property type="evidence" value="ECO:0007669"/>
    <property type="project" value="TreeGrafter"/>
</dbReference>
<dbReference type="PANTHER" id="PTHR30522:SF0">
    <property type="entry name" value="NUCLEOSIDE TRIPHOSPHATE PYROPHOSPHOHYDROLASE"/>
    <property type="match status" value="1"/>
</dbReference>
<dbReference type="PIRSF" id="PIRSF002845">
    <property type="entry name" value="Ttrprl_mtas_MazG"/>
    <property type="match status" value="1"/>
</dbReference>
<dbReference type="InterPro" id="IPR004518">
    <property type="entry name" value="MazG-like_dom"/>
</dbReference>
<reference evidence="7 8" key="2">
    <citation type="submission" date="2020-04" db="EMBL/GenBank/DDBJ databases">
        <title>The Epidemiology and Molecular Characteristics of Linezolid-Resistant Staphylococcus capitis in Huashan Hospital, Shanghai.</title>
        <authorList>
            <person name="Ding L."/>
            <person name="Li P."/>
            <person name="Yang Y."/>
            <person name="Lin D."/>
            <person name="Xu X."/>
        </authorList>
    </citation>
    <scope>NUCLEOTIDE SEQUENCE [LARGE SCALE GENOMIC DNA]</scope>
    <source>
        <strain evidence="4 8">12-86</strain>
        <strain evidence="3 7">17-84</strain>
    </source>
</reference>
<dbReference type="CDD" id="cd11528">
    <property type="entry name" value="NTP-PPase_MazG_Nterm"/>
    <property type="match status" value="1"/>
</dbReference>
<evidence type="ECO:0000259" key="2">
    <source>
        <dbReference type="Pfam" id="PF03819"/>
    </source>
</evidence>
<dbReference type="AlphaFoldDB" id="A0A7X9WF02"/>
<evidence type="ECO:0000259" key="1">
    <source>
        <dbReference type="Pfam" id="PF00590"/>
    </source>
</evidence>
<dbReference type="SUPFAM" id="SSF101386">
    <property type="entry name" value="all-alpha NTP pyrophosphatases"/>
    <property type="match status" value="1"/>
</dbReference>
<dbReference type="PANTHER" id="PTHR30522">
    <property type="entry name" value="NUCLEOSIDE TRIPHOSPHATE PYROPHOSPHOHYDROLASE"/>
    <property type="match status" value="1"/>
</dbReference>
<dbReference type="InterPro" id="IPR011551">
    <property type="entry name" value="NTP_PyrPHydrolase_MazG"/>
</dbReference>
<dbReference type="InterPro" id="IPR048015">
    <property type="entry name" value="NTP-PPase_MazG-like_N"/>
</dbReference>
<evidence type="ECO:0000313" key="5">
    <source>
        <dbReference type="EMBL" id="TBW75416.1"/>
    </source>
</evidence>
<protein>
    <submittedName>
        <fullName evidence="5">Nucleotide pyrophosphohydrolase</fullName>
    </submittedName>
</protein>
<reference evidence="5 6" key="1">
    <citation type="journal article" date="2019" name="Sci. Transl. Med.">
        <title>Quorum sensing between bacterial species on the skin protects against epidermal injury in atopic dermatitis.</title>
        <authorList>
            <person name="Williams M.R."/>
        </authorList>
    </citation>
    <scope>NUCLEOTIDE SEQUENCE [LARGE SCALE GENOMIC DNA]</scope>
    <source>
        <strain evidence="5 6">H8</strain>
    </source>
</reference>
<evidence type="ECO:0000313" key="3">
    <source>
        <dbReference type="EMBL" id="NMK54502.1"/>
    </source>
</evidence>
<accession>A0A7X9WF02</accession>
<proteinExistence type="predicted"/>
<keyword evidence="7" id="KW-1185">Reference proteome</keyword>
<evidence type="ECO:0000313" key="8">
    <source>
        <dbReference type="Proteomes" id="UP000550736"/>
    </source>
</evidence>
<gene>
    <name evidence="5" type="ORF">EQ811_11585</name>
    <name evidence="4" type="ORF">HHM13_04435</name>
    <name evidence="3" type="ORF">HHM24_07025</name>
</gene>
<feature type="domain" description="NTP pyrophosphohydrolase MazG-like" evidence="2">
    <location>
        <begin position="257"/>
        <end position="330"/>
    </location>
</feature>
<dbReference type="InterPro" id="IPR024180">
    <property type="entry name" value="Tetrapyrrole_Mease/MazG_pred"/>
</dbReference>
<dbReference type="FunFam" id="1.10.287.1080:FF:000001">
    <property type="entry name" value="Nucleoside triphosphate pyrophosphohydrolase"/>
    <property type="match status" value="1"/>
</dbReference>
<keyword evidence="5" id="KW-0378">Hydrolase</keyword>
<evidence type="ECO:0000313" key="6">
    <source>
        <dbReference type="Proteomes" id="UP000291949"/>
    </source>
</evidence>
<dbReference type="SUPFAM" id="SSF53790">
    <property type="entry name" value="Tetrapyrrole methylase"/>
    <property type="match status" value="1"/>
</dbReference>
<dbReference type="GO" id="GO:0046081">
    <property type="term" value="P:dUTP catabolic process"/>
    <property type="evidence" value="ECO:0007669"/>
    <property type="project" value="TreeGrafter"/>
</dbReference>
<dbReference type="InterPro" id="IPR035013">
    <property type="entry name" value="YabN_N"/>
</dbReference>
<name>A0A7X9WF02_STACP</name>
<sequence length="397" mass="45747">MTHTITVVGLGNYNIDDLPLGVYRFLENKTKIYARTLDHPVIEELKETLQFESFDHIYEKNSSFEEVYQTIVNELIQHAQTEDIVYAVPGHPRVAETTTAQLLEYSQSHNDIQVEILGGKSFIDDIFEAVDLDPNDGFTLLDGTAIQESMLNVRTHTLITQVYSAMVAADLKLVLMERYPDDFEVKIVTGAHSGGSHVIECPLYEIDHHENEFNNLTSIFVPKVEDEKALYQDFDYAVQTIDVLVDDEKGCPWDKVQTHETLKRYLLEETFELFEAIDNEDDWHMIEELGDILLQVLLHTSIGKKDGYMDIKEVIESLNAKMIRRHPHIFGEAQADSMDDLKDIWSAAKDKEGKKPRVKFEKVFADHFLKLYDETKNKHFDEDALRNFLQQGENNQS</sequence>
<dbReference type="EMBL" id="JABBLX010000009">
    <property type="protein sequence ID" value="NMK97341.1"/>
    <property type="molecule type" value="Genomic_DNA"/>
</dbReference>
<dbReference type="Gene3D" id="3.40.1010.10">
    <property type="entry name" value="Cobalt-precorrin-4 Transmethylase, Domain 1"/>
    <property type="match status" value="1"/>
</dbReference>
<dbReference type="Pfam" id="PF03819">
    <property type="entry name" value="MazG"/>
    <property type="match status" value="1"/>
</dbReference>
<dbReference type="GO" id="GO:0046061">
    <property type="term" value="P:dATP catabolic process"/>
    <property type="evidence" value="ECO:0007669"/>
    <property type="project" value="TreeGrafter"/>
</dbReference>
<dbReference type="EMBL" id="SCHC01000006">
    <property type="protein sequence ID" value="TBW75416.1"/>
    <property type="molecule type" value="Genomic_DNA"/>
</dbReference>
<dbReference type="FunFam" id="3.40.1010.10:FF:000008">
    <property type="entry name" value="Similar to nucleoside triphosphate pyrophosphohydrolase, MazG"/>
    <property type="match status" value="1"/>
</dbReference>
<dbReference type="EMBL" id="JABBMI010000059">
    <property type="protein sequence ID" value="NMK54502.1"/>
    <property type="molecule type" value="Genomic_DNA"/>
</dbReference>
<dbReference type="Proteomes" id="UP000550736">
    <property type="component" value="Unassembled WGS sequence"/>
</dbReference>
<feature type="domain" description="Tetrapyrrole methylase" evidence="1">
    <location>
        <begin position="4"/>
        <end position="206"/>
    </location>
</feature>
<dbReference type="InterPro" id="IPR035996">
    <property type="entry name" value="4pyrrol_Methylase_sf"/>
</dbReference>
<dbReference type="Proteomes" id="UP000538955">
    <property type="component" value="Unassembled WGS sequence"/>
</dbReference>
<dbReference type="GO" id="GO:0006950">
    <property type="term" value="P:response to stress"/>
    <property type="evidence" value="ECO:0007669"/>
    <property type="project" value="UniProtKB-ARBA"/>
</dbReference>
<dbReference type="GO" id="GO:0046047">
    <property type="term" value="P:TTP catabolic process"/>
    <property type="evidence" value="ECO:0007669"/>
    <property type="project" value="TreeGrafter"/>
</dbReference>
<evidence type="ECO:0000313" key="4">
    <source>
        <dbReference type="EMBL" id="NMK97341.1"/>
    </source>
</evidence>
<dbReference type="InterPro" id="IPR000878">
    <property type="entry name" value="4pyrrol_Mease"/>
</dbReference>
<dbReference type="RefSeq" id="WP_030061151.1">
    <property type="nucleotide sequence ID" value="NZ_AP014956.1"/>
</dbReference>
<dbReference type="GO" id="GO:0046052">
    <property type="term" value="P:UTP catabolic process"/>
    <property type="evidence" value="ECO:0007669"/>
    <property type="project" value="TreeGrafter"/>
</dbReference>
<dbReference type="Gene3D" id="1.10.287.1080">
    <property type="entry name" value="MazG-like"/>
    <property type="match status" value="1"/>
</dbReference>
<dbReference type="GO" id="GO:0006203">
    <property type="term" value="P:dGTP catabolic process"/>
    <property type="evidence" value="ECO:0007669"/>
    <property type="project" value="TreeGrafter"/>
</dbReference>
<dbReference type="GO" id="GO:0047429">
    <property type="term" value="F:nucleoside triphosphate diphosphatase activity"/>
    <property type="evidence" value="ECO:0007669"/>
    <property type="project" value="TreeGrafter"/>
</dbReference>